<evidence type="ECO:0000256" key="1">
    <source>
        <dbReference type="SAM" id="MobiDB-lite"/>
    </source>
</evidence>
<protein>
    <submittedName>
        <fullName evidence="2">Uncharacterized protein</fullName>
    </submittedName>
</protein>
<accession>A0AAN9PAL8</accession>
<reference evidence="2 3" key="1">
    <citation type="submission" date="2024-01" db="EMBL/GenBank/DDBJ databases">
        <title>The genomes of 5 underutilized Papilionoideae crops provide insights into root nodulation and disease resistanc.</title>
        <authorList>
            <person name="Yuan L."/>
        </authorList>
    </citation>
    <scope>NUCLEOTIDE SEQUENCE [LARGE SCALE GENOMIC DNA]</scope>
    <source>
        <strain evidence="2">ZHUSHIDOU_FW_LH</strain>
        <tissue evidence="2">Leaf</tissue>
    </source>
</reference>
<feature type="region of interest" description="Disordered" evidence="1">
    <location>
        <begin position="56"/>
        <end position="105"/>
    </location>
</feature>
<dbReference type="Proteomes" id="UP001372338">
    <property type="component" value="Unassembled WGS sequence"/>
</dbReference>
<name>A0AAN9PAL8_CROPI</name>
<organism evidence="2 3">
    <name type="scientific">Crotalaria pallida</name>
    <name type="common">Smooth rattlebox</name>
    <name type="synonym">Crotalaria striata</name>
    <dbReference type="NCBI Taxonomy" id="3830"/>
    <lineage>
        <taxon>Eukaryota</taxon>
        <taxon>Viridiplantae</taxon>
        <taxon>Streptophyta</taxon>
        <taxon>Embryophyta</taxon>
        <taxon>Tracheophyta</taxon>
        <taxon>Spermatophyta</taxon>
        <taxon>Magnoliopsida</taxon>
        <taxon>eudicotyledons</taxon>
        <taxon>Gunneridae</taxon>
        <taxon>Pentapetalae</taxon>
        <taxon>rosids</taxon>
        <taxon>fabids</taxon>
        <taxon>Fabales</taxon>
        <taxon>Fabaceae</taxon>
        <taxon>Papilionoideae</taxon>
        <taxon>50 kb inversion clade</taxon>
        <taxon>genistoids sensu lato</taxon>
        <taxon>core genistoids</taxon>
        <taxon>Crotalarieae</taxon>
        <taxon>Crotalaria</taxon>
    </lineage>
</organism>
<evidence type="ECO:0000313" key="2">
    <source>
        <dbReference type="EMBL" id="KAK7291663.1"/>
    </source>
</evidence>
<comment type="caution">
    <text evidence="2">The sequence shown here is derived from an EMBL/GenBank/DDBJ whole genome shotgun (WGS) entry which is preliminary data.</text>
</comment>
<gene>
    <name evidence="2" type="ORF">RIF29_06984</name>
</gene>
<dbReference type="AlphaFoldDB" id="A0AAN9PAL8"/>
<dbReference type="EMBL" id="JAYWIO010000001">
    <property type="protein sequence ID" value="KAK7291663.1"/>
    <property type="molecule type" value="Genomic_DNA"/>
</dbReference>
<evidence type="ECO:0000313" key="3">
    <source>
        <dbReference type="Proteomes" id="UP001372338"/>
    </source>
</evidence>
<sequence>MNKYLVSRVTGPVEPIAMDSKVKSKNEKSLCEISMEVVANVIRLSSFSIAHKTVGTTTTGKAGKYPEREPLVPDQFPASKRSQEPQSHANPTFMIKPVEGSGSTTTQVIHKEKVTHKERGHQVKPKKEESVDGLASEYIYKIRNKLGCGL</sequence>
<keyword evidence="3" id="KW-1185">Reference proteome</keyword>
<proteinExistence type="predicted"/>